<comment type="caution">
    <text evidence="1">The sequence shown here is derived from an EMBL/GenBank/DDBJ whole genome shotgun (WGS) entry which is preliminary data.</text>
</comment>
<dbReference type="EMBL" id="PQFF01000011">
    <property type="protein sequence ID" value="RHZ89588.1"/>
    <property type="molecule type" value="Genomic_DNA"/>
</dbReference>
<organism evidence="1 2">
    <name type="scientific">Diversispora epigaea</name>
    <dbReference type="NCBI Taxonomy" id="1348612"/>
    <lineage>
        <taxon>Eukaryota</taxon>
        <taxon>Fungi</taxon>
        <taxon>Fungi incertae sedis</taxon>
        <taxon>Mucoromycota</taxon>
        <taxon>Glomeromycotina</taxon>
        <taxon>Glomeromycetes</taxon>
        <taxon>Diversisporales</taxon>
        <taxon>Diversisporaceae</taxon>
        <taxon>Diversispora</taxon>
    </lineage>
</organism>
<dbReference type="AlphaFoldDB" id="A0A397JRU2"/>
<sequence length="66" mass="8006">MNQEFQYYQMELSDRLRLSFDQLEILRGKASIRLRESFEECAIQLHHHTPQDELDKGMFCLFANKR</sequence>
<evidence type="ECO:0000313" key="1">
    <source>
        <dbReference type="EMBL" id="RHZ89588.1"/>
    </source>
</evidence>
<dbReference type="OrthoDB" id="642895at2759"/>
<accession>A0A397JRU2</accession>
<protein>
    <submittedName>
        <fullName evidence="1">Uncharacterized protein</fullName>
    </submittedName>
</protein>
<proteinExistence type="predicted"/>
<name>A0A397JRU2_9GLOM</name>
<reference evidence="1 2" key="1">
    <citation type="submission" date="2018-08" db="EMBL/GenBank/DDBJ databases">
        <title>Genome and evolution of the arbuscular mycorrhizal fungus Diversispora epigaea (formerly Glomus versiforme) and its bacterial endosymbionts.</title>
        <authorList>
            <person name="Sun X."/>
            <person name="Fei Z."/>
            <person name="Harrison M."/>
        </authorList>
    </citation>
    <scope>NUCLEOTIDE SEQUENCE [LARGE SCALE GENOMIC DNA]</scope>
    <source>
        <strain evidence="1 2">IT104</strain>
    </source>
</reference>
<dbReference type="Proteomes" id="UP000266861">
    <property type="component" value="Unassembled WGS sequence"/>
</dbReference>
<keyword evidence="2" id="KW-1185">Reference proteome</keyword>
<gene>
    <name evidence="1" type="ORF">Glove_13g126</name>
</gene>
<evidence type="ECO:0000313" key="2">
    <source>
        <dbReference type="Proteomes" id="UP000266861"/>
    </source>
</evidence>